<proteinExistence type="predicted"/>
<dbReference type="KEGG" id="ptan:CRYO30217_00362"/>
<reference evidence="2" key="1">
    <citation type="submission" date="2021-04" db="EMBL/GenBank/DDBJ databases">
        <authorList>
            <person name="Rodrigo-Torres L."/>
            <person name="Arahal R. D."/>
            <person name="Lucena T."/>
        </authorList>
    </citation>
    <scope>NUCLEOTIDE SEQUENCE</scope>
    <source>
        <strain evidence="2">AS29M-1</strain>
    </source>
</reference>
<name>A0A916JJS9_9FLAO</name>
<accession>A0A916JJS9</accession>
<gene>
    <name evidence="2" type="ORF">CRYO30217_00362</name>
</gene>
<dbReference type="EMBL" id="OU015584">
    <property type="protein sequence ID" value="CAG5077365.1"/>
    <property type="molecule type" value="Genomic_DNA"/>
</dbReference>
<organism evidence="2 3">
    <name type="scientific">Parvicella tangerina</name>
    <dbReference type="NCBI Taxonomy" id="2829795"/>
    <lineage>
        <taxon>Bacteria</taxon>
        <taxon>Pseudomonadati</taxon>
        <taxon>Bacteroidota</taxon>
        <taxon>Flavobacteriia</taxon>
        <taxon>Flavobacteriales</taxon>
        <taxon>Parvicellaceae</taxon>
        <taxon>Parvicella</taxon>
    </lineage>
</organism>
<sequence>MSFHENPIKFGRLVMRLEMKLSIKYISLVMLTLAILISLFSCQKQQPLNSTNNYNYNYTSWDDLSTSFSEDWDNWEFTVDSSAGYFRTAFSEDWDNWDVKIGNISGQIDTQFSEDWDNWEFKLSGYNIDIETYFSNDWDSWTVKDQNTGDIYRVRTSFSEDWDNWEVKLNGELVMDMETDFSNDFDNWQIKNYAITNEVHKACVMFIPVFISAIHQQGRI</sequence>
<dbReference type="AlphaFoldDB" id="A0A916JJS9"/>
<keyword evidence="1" id="KW-1133">Transmembrane helix</keyword>
<keyword evidence="1" id="KW-0812">Transmembrane</keyword>
<protein>
    <submittedName>
        <fullName evidence="2">Uncharacterized protein</fullName>
    </submittedName>
</protein>
<feature type="transmembrane region" description="Helical" evidence="1">
    <location>
        <begin position="21"/>
        <end position="40"/>
    </location>
</feature>
<evidence type="ECO:0000313" key="3">
    <source>
        <dbReference type="Proteomes" id="UP000683507"/>
    </source>
</evidence>
<dbReference type="Proteomes" id="UP000683507">
    <property type="component" value="Chromosome"/>
</dbReference>
<evidence type="ECO:0000256" key="1">
    <source>
        <dbReference type="SAM" id="Phobius"/>
    </source>
</evidence>
<evidence type="ECO:0000313" key="2">
    <source>
        <dbReference type="EMBL" id="CAG5077365.1"/>
    </source>
</evidence>
<keyword evidence="3" id="KW-1185">Reference proteome</keyword>
<keyword evidence="1" id="KW-0472">Membrane</keyword>